<dbReference type="RefSeq" id="XP_003027532.1">
    <property type="nucleotide sequence ID" value="XM_003027486.1"/>
</dbReference>
<dbReference type="OMA" id="RPMHESD"/>
<dbReference type="GeneID" id="9597304"/>
<gene>
    <name evidence="2" type="ORF">SCHCODRAFT_60814</name>
</gene>
<evidence type="ECO:0000256" key="1">
    <source>
        <dbReference type="SAM" id="MobiDB-lite"/>
    </source>
</evidence>
<sequence>MGKSPQASSSDPSTLPDTKSEQDAPTFSSKAQPNGSTTTKSRAISEIVEDRFPPFDHQAAIVGPFEEETGRDQTFEGEIGHLMVDLIMETHAWAAARPKLESANAVGKYEKKIADIMEVEKEQGTSSPASLVGTLVPVGCLLTRFTIIQIVCALAFWNLRPI</sequence>
<dbReference type="EMBL" id="GL377312">
    <property type="protein sequence ID" value="EFI92629.1"/>
    <property type="molecule type" value="Genomic_DNA"/>
</dbReference>
<evidence type="ECO:0000313" key="2">
    <source>
        <dbReference type="EMBL" id="EFI92629.1"/>
    </source>
</evidence>
<dbReference type="VEuPathDB" id="FungiDB:SCHCODRAFT_01193026"/>
<evidence type="ECO:0000313" key="3">
    <source>
        <dbReference type="Proteomes" id="UP000007431"/>
    </source>
</evidence>
<dbReference type="Proteomes" id="UP000007431">
    <property type="component" value="Unassembled WGS sequence"/>
</dbReference>
<dbReference type="AlphaFoldDB" id="D8QH87"/>
<protein>
    <submittedName>
        <fullName evidence="2">Uncharacterized protein</fullName>
    </submittedName>
</protein>
<dbReference type="eggNOG" id="ENOG502RC1S">
    <property type="taxonomic scope" value="Eukaryota"/>
</dbReference>
<reference evidence="2 3" key="1">
    <citation type="journal article" date="2010" name="Nat. Biotechnol.">
        <title>Genome sequence of the model mushroom Schizophyllum commune.</title>
        <authorList>
            <person name="Ohm R.A."/>
            <person name="de Jong J.F."/>
            <person name="Lugones L.G."/>
            <person name="Aerts A."/>
            <person name="Kothe E."/>
            <person name="Stajich J.E."/>
            <person name="de Vries R.P."/>
            <person name="Record E."/>
            <person name="Levasseur A."/>
            <person name="Baker S.E."/>
            <person name="Bartholomew K.A."/>
            <person name="Coutinho P.M."/>
            <person name="Erdmann S."/>
            <person name="Fowler T.J."/>
            <person name="Gathman A.C."/>
            <person name="Lombard V."/>
            <person name="Henrissat B."/>
            <person name="Knabe N."/>
            <person name="Kuees U."/>
            <person name="Lilly W.W."/>
            <person name="Lindquist E."/>
            <person name="Lucas S."/>
            <person name="Magnuson J.K."/>
            <person name="Piumi F."/>
            <person name="Raudaskoski M."/>
            <person name="Salamov A."/>
            <person name="Schmutz J."/>
            <person name="Schwarze F.W.M.R."/>
            <person name="vanKuyk P.A."/>
            <person name="Horton J.S."/>
            <person name="Grigoriev I.V."/>
            <person name="Woesten H.A.B."/>
        </authorList>
    </citation>
    <scope>NUCLEOTIDE SEQUENCE [LARGE SCALE GENOMIC DNA]</scope>
    <source>
        <strain evidence="3">H4-8 / FGSC 9210</strain>
    </source>
</reference>
<dbReference type="OrthoDB" id="3224400at2759"/>
<dbReference type="KEGG" id="scm:SCHCO_01193026"/>
<dbReference type="HOGENOM" id="CLU_1636359_0_0_1"/>
<name>D8QH87_SCHCM</name>
<accession>D8QH87</accession>
<feature type="region of interest" description="Disordered" evidence="1">
    <location>
        <begin position="1"/>
        <end position="42"/>
    </location>
</feature>
<keyword evidence="3" id="KW-1185">Reference proteome</keyword>
<organism evidence="3">
    <name type="scientific">Schizophyllum commune (strain H4-8 / FGSC 9210)</name>
    <name type="common">Split gill fungus</name>
    <dbReference type="NCBI Taxonomy" id="578458"/>
    <lineage>
        <taxon>Eukaryota</taxon>
        <taxon>Fungi</taxon>
        <taxon>Dikarya</taxon>
        <taxon>Basidiomycota</taxon>
        <taxon>Agaricomycotina</taxon>
        <taxon>Agaricomycetes</taxon>
        <taxon>Agaricomycetidae</taxon>
        <taxon>Agaricales</taxon>
        <taxon>Schizophyllaceae</taxon>
        <taxon>Schizophyllum</taxon>
    </lineage>
</organism>
<dbReference type="InParanoid" id="D8QH87"/>
<proteinExistence type="predicted"/>